<organism evidence="1 2">
    <name type="scientific">Hyalomma asiaticum</name>
    <name type="common">Tick</name>
    <dbReference type="NCBI Taxonomy" id="266040"/>
    <lineage>
        <taxon>Eukaryota</taxon>
        <taxon>Metazoa</taxon>
        <taxon>Ecdysozoa</taxon>
        <taxon>Arthropoda</taxon>
        <taxon>Chelicerata</taxon>
        <taxon>Arachnida</taxon>
        <taxon>Acari</taxon>
        <taxon>Parasitiformes</taxon>
        <taxon>Ixodida</taxon>
        <taxon>Ixodoidea</taxon>
        <taxon>Ixodidae</taxon>
        <taxon>Hyalomminae</taxon>
        <taxon>Hyalomma</taxon>
    </lineage>
</organism>
<dbReference type="EMBL" id="CM023487">
    <property type="protein sequence ID" value="KAH6925258.1"/>
    <property type="molecule type" value="Genomic_DNA"/>
</dbReference>
<gene>
    <name evidence="1" type="ORF">HPB50_003125</name>
</gene>
<sequence length="234" mass="25788">MSALLICGACTPWALDHVLRMVNRFHSSSSATDGQSRYGNRPRSRSGAQASYSLIITVADGPLRVRVGDGVPGIGSEGEARRQSSPQPSAVVCQPPPPREAKPCSSPGRCPRRSVHQQDVSLQLEHHGECIRGPLMSAAFAVTERLHRERHRTATSVSNNVHPGRVREVTSRPERAANARRLCRKHQALLLCHYKPRCERKRRAAETFQGTECVHSDDVVLSPDTEDALRVPFP</sequence>
<comment type="caution">
    <text evidence="1">The sequence shown here is derived from an EMBL/GenBank/DDBJ whole genome shotgun (WGS) entry which is preliminary data.</text>
</comment>
<accession>A0ACB7RRK1</accession>
<protein>
    <submittedName>
        <fullName evidence="1">Uncharacterized protein</fullName>
    </submittedName>
</protein>
<evidence type="ECO:0000313" key="1">
    <source>
        <dbReference type="EMBL" id="KAH6925258.1"/>
    </source>
</evidence>
<name>A0ACB7RRK1_HYAAI</name>
<proteinExistence type="predicted"/>
<evidence type="ECO:0000313" key="2">
    <source>
        <dbReference type="Proteomes" id="UP000821845"/>
    </source>
</evidence>
<dbReference type="Proteomes" id="UP000821845">
    <property type="component" value="Chromosome 7"/>
</dbReference>
<keyword evidence="2" id="KW-1185">Reference proteome</keyword>
<reference evidence="1" key="1">
    <citation type="submission" date="2020-05" db="EMBL/GenBank/DDBJ databases">
        <title>Large-scale comparative analyses of tick genomes elucidate their genetic diversity and vector capacities.</title>
        <authorList>
            <person name="Jia N."/>
            <person name="Wang J."/>
            <person name="Shi W."/>
            <person name="Du L."/>
            <person name="Sun Y."/>
            <person name="Zhan W."/>
            <person name="Jiang J."/>
            <person name="Wang Q."/>
            <person name="Zhang B."/>
            <person name="Ji P."/>
            <person name="Sakyi L.B."/>
            <person name="Cui X."/>
            <person name="Yuan T."/>
            <person name="Jiang B."/>
            <person name="Yang W."/>
            <person name="Lam T.T.-Y."/>
            <person name="Chang Q."/>
            <person name="Ding S."/>
            <person name="Wang X."/>
            <person name="Zhu J."/>
            <person name="Ruan X."/>
            <person name="Zhao L."/>
            <person name="Wei J."/>
            <person name="Que T."/>
            <person name="Du C."/>
            <person name="Cheng J."/>
            <person name="Dai P."/>
            <person name="Han X."/>
            <person name="Huang E."/>
            <person name="Gao Y."/>
            <person name="Liu J."/>
            <person name="Shao H."/>
            <person name="Ye R."/>
            <person name="Li L."/>
            <person name="Wei W."/>
            <person name="Wang X."/>
            <person name="Wang C."/>
            <person name="Yang T."/>
            <person name="Huo Q."/>
            <person name="Li W."/>
            <person name="Guo W."/>
            <person name="Chen H."/>
            <person name="Zhou L."/>
            <person name="Ni X."/>
            <person name="Tian J."/>
            <person name="Zhou Y."/>
            <person name="Sheng Y."/>
            <person name="Liu T."/>
            <person name="Pan Y."/>
            <person name="Xia L."/>
            <person name="Li J."/>
            <person name="Zhao F."/>
            <person name="Cao W."/>
        </authorList>
    </citation>
    <scope>NUCLEOTIDE SEQUENCE</scope>
    <source>
        <strain evidence="1">Hyas-2018</strain>
    </source>
</reference>